<keyword evidence="5" id="KW-1185">Reference proteome</keyword>
<dbReference type="Pfam" id="PF01497">
    <property type="entry name" value="Peripla_BP_2"/>
    <property type="match status" value="1"/>
</dbReference>
<gene>
    <name evidence="4" type="ORF">JF535_11915</name>
</gene>
<dbReference type="Gene3D" id="3.40.50.1980">
    <property type="entry name" value="Nitrogenase molybdenum iron protein domain"/>
    <property type="match status" value="2"/>
</dbReference>
<dbReference type="EMBL" id="JAEKJR010000002">
    <property type="protein sequence ID" value="MBN8431560.1"/>
    <property type="molecule type" value="Genomic_DNA"/>
</dbReference>
<accession>A0ABS3E8B2</accession>
<dbReference type="CDD" id="cd01144">
    <property type="entry name" value="BtuF"/>
    <property type="match status" value="1"/>
</dbReference>
<dbReference type="InterPro" id="IPR050902">
    <property type="entry name" value="ABC_Transporter_SBP"/>
</dbReference>
<dbReference type="NCBIfam" id="NF038402">
    <property type="entry name" value="TroA_like"/>
    <property type="match status" value="1"/>
</dbReference>
<proteinExistence type="predicted"/>
<dbReference type="Proteomes" id="UP000664293">
    <property type="component" value="Unassembled WGS sequence"/>
</dbReference>
<dbReference type="InterPro" id="IPR054828">
    <property type="entry name" value="Vit_B12_bind_prot"/>
</dbReference>
<dbReference type="SUPFAM" id="SSF53807">
    <property type="entry name" value="Helical backbone' metal receptor"/>
    <property type="match status" value="1"/>
</dbReference>
<dbReference type="PANTHER" id="PTHR30535:SF34">
    <property type="entry name" value="MOLYBDATE-BINDING PROTEIN MOLA"/>
    <property type="match status" value="1"/>
</dbReference>
<name>A0ABS3E8B2_9GAMM</name>
<feature type="chain" id="PRO_5046621107" evidence="2">
    <location>
        <begin position="27"/>
        <end position="307"/>
    </location>
</feature>
<evidence type="ECO:0000256" key="2">
    <source>
        <dbReference type="SAM" id="SignalP"/>
    </source>
</evidence>
<dbReference type="RefSeq" id="WP_207002361.1">
    <property type="nucleotide sequence ID" value="NZ_JAEKJR010000002.1"/>
</dbReference>
<comment type="caution">
    <text evidence="4">The sequence shown here is derived from an EMBL/GenBank/DDBJ whole genome shotgun (WGS) entry which is preliminary data.</text>
</comment>
<dbReference type="PROSITE" id="PS50983">
    <property type="entry name" value="FE_B12_PBP"/>
    <property type="match status" value="1"/>
</dbReference>
<feature type="domain" description="Fe/B12 periplasmic-binding" evidence="3">
    <location>
        <begin position="48"/>
        <end position="301"/>
    </location>
</feature>
<reference evidence="4 5" key="1">
    <citation type="submission" date="2020-12" db="EMBL/GenBank/DDBJ databases">
        <title>Oil enriched cultivation method for isolating marine PHA-producing bacteria.</title>
        <authorList>
            <person name="Zheng W."/>
            <person name="Yu S."/>
            <person name="Huang Y."/>
        </authorList>
    </citation>
    <scope>NUCLEOTIDE SEQUENCE [LARGE SCALE GENOMIC DNA]</scope>
    <source>
        <strain evidence="4 5">SN0-2</strain>
    </source>
</reference>
<sequence length="307" mass="34013">MQTLYARIFTLLTTVVALVWATAVTADNPVRVQDAQGHWVELAAPAERVVALAPHIVENFYSAGAGHTLIAAVSYSNYPEQAKALPQIGNYKSVSYERLLALKPDLIVAWGSGNGDQMVQKLRRLGFQVFVTESRTLEDIPRNVRLFGQLAGTSAIADQAAAQWFARLSTLKRDHEQQAPLSVFYQVWNDPLQTLNGEHLISDVIRACGGRNTFADALVLAPKISIESVLERNPDVIIASGMGETRPDWLNDWKAYPGLKAVSNGHLFFVPPDLIQRHTFRVLDGMEIICDDLRRVRAKSARSGARR</sequence>
<protein>
    <submittedName>
        <fullName evidence="4">Cobalamin-binding protein</fullName>
    </submittedName>
</protein>
<evidence type="ECO:0000259" key="3">
    <source>
        <dbReference type="PROSITE" id="PS50983"/>
    </source>
</evidence>
<evidence type="ECO:0000313" key="5">
    <source>
        <dbReference type="Proteomes" id="UP000664293"/>
    </source>
</evidence>
<organism evidence="4 5">
    <name type="scientific">Microbulbifer salipaludis</name>
    <dbReference type="NCBI Taxonomy" id="187980"/>
    <lineage>
        <taxon>Bacteria</taxon>
        <taxon>Pseudomonadati</taxon>
        <taxon>Pseudomonadota</taxon>
        <taxon>Gammaproteobacteria</taxon>
        <taxon>Cellvibrionales</taxon>
        <taxon>Microbulbiferaceae</taxon>
        <taxon>Microbulbifer</taxon>
    </lineage>
</organism>
<keyword evidence="1 2" id="KW-0732">Signal</keyword>
<dbReference type="InterPro" id="IPR002491">
    <property type="entry name" value="ABC_transptr_periplasmic_BD"/>
</dbReference>
<dbReference type="PANTHER" id="PTHR30535">
    <property type="entry name" value="VITAMIN B12-BINDING PROTEIN"/>
    <property type="match status" value="1"/>
</dbReference>
<evidence type="ECO:0000256" key="1">
    <source>
        <dbReference type="ARBA" id="ARBA00022729"/>
    </source>
</evidence>
<feature type="signal peptide" evidence="2">
    <location>
        <begin position="1"/>
        <end position="26"/>
    </location>
</feature>
<evidence type="ECO:0000313" key="4">
    <source>
        <dbReference type="EMBL" id="MBN8431560.1"/>
    </source>
</evidence>